<dbReference type="AlphaFoldDB" id="A0A560HC45"/>
<feature type="chain" id="PRO_5022117296" description="Metalloprotease with PDZ domain" evidence="1">
    <location>
        <begin position="24"/>
        <end position="531"/>
    </location>
</feature>
<dbReference type="EMBL" id="VITR01000004">
    <property type="protein sequence ID" value="TWB43681.1"/>
    <property type="molecule type" value="Genomic_DNA"/>
</dbReference>
<keyword evidence="3" id="KW-1185">Reference proteome</keyword>
<feature type="signal peptide" evidence="1">
    <location>
        <begin position="1"/>
        <end position="23"/>
    </location>
</feature>
<dbReference type="OrthoDB" id="7623950at2"/>
<evidence type="ECO:0000256" key="1">
    <source>
        <dbReference type="SAM" id="SignalP"/>
    </source>
</evidence>
<comment type="caution">
    <text evidence="2">The sequence shown here is derived from an EMBL/GenBank/DDBJ whole genome shotgun (WGS) entry which is preliminary data.</text>
</comment>
<reference evidence="2 3" key="1">
    <citation type="submission" date="2019-06" db="EMBL/GenBank/DDBJ databases">
        <title>Genomic Encyclopedia of Type Strains, Phase IV (KMG-V): Genome sequencing to study the core and pangenomes of soil and plant-associated prokaryotes.</title>
        <authorList>
            <person name="Whitman W."/>
        </authorList>
    </citation>
    <scope>NUCLEOTIDE SEQUENCE [LARGE SCALE GENOMIC DNA]</scope>
    <source>
        <strain evidence="2 3">BR 11622</strain>
    </source>
</reference>
<evidence type="ECO:0008006" key="4">
    <source>
        <dbReference type="Google" id="ProtNLM"/>
    </source>
</evidence>
<protein>
    <recommendedName>
        <fullName evidence="4">Metalloprotease with PDZ domain</fullName>
    </recommendedName>
</protein>
<name>A0A560HC45_9PROT</name>
<proteinExistence type="predicted"/>
<gene>
    <name evidence="2" type="ORF">FBZ90_10468</name>
</gene>
<organism evidence="2 3">
    <name type="scientific">Nitrospirillum amazonense</name>
    <dbReference type="NCBI Taxonomy" id="28077"/>
    <lineage>
        <taxon>Bacteria</taxon>
        <taxon>Pseudomonadati</taxon>
        <taxon>Pseudomonadota</taxon>
        <taxon>Alphaproteobacteria</taxon>
        <taxon>Rhodospirillales</taxon>
        <taxon>Azospirillaceae</taxon>
        <taxon>Nitrospirillum</taxon>
    </lineage>
</organism>
<evidence type="ECO:0000313" key="2">
    <source>
        <dbReference type="EMBL" id="TWB43681.1"/>
    </source>
</evidence>
<accession>A0A560HC45</accession>
<sequence length="531" mass="57023">MPRHGASIVLVLLALLMGWPARATVPPVPPAAYITLSPLGASLRATYRLDTPVIRLSLGEGPVAWQNPVWRMETPGLVLQNQEVRAVDGRAFKEFSLLIDEDKRFVDRTYPVMLRLGPHGFLVYGPFLLVRSDSLATGLSQGTIPTEPAGGRALEGYVFVGPAGYVRPIDAAHPGLGRLVARPDLPAAWRDEVSPGLARALAYYRARLPPRGNTVSPIIVYQDQPAPFLRGSVTGGGMMLLQVGGVWRVPRLELKPERDRVLAHETFHLFLRRHDKADFPDWMNEGAADYAAGLVMRHGALPSLPEVQIQLDLCVTSLGDRPLDNPATTARNRMPYACGFVAHWLVDKALRRTGKPDDMGLFALWADMAAHDGVSAGDSLRQAVAGNPAASRALSLLLTGGGPERWTNWADSLAGLGVSARWVDAGAPSADEVLEHVLKQSCTGTHGFWRGVRYTLDTGDRCGPLSGDPVVTGMEGHALAGDAMALFQAVVARCAAGQDVALNRPDGAPPLSAPCHVPPPPSRALRLDPLP</sequence>
<keyword evidence="1" id="KW-0732">Signal</keyword>
<dbReference type="SUPFAM" id="SSF55486">
    <property type="entry name" value="Metalloproteases ('zincins'), catalytic domain"/>
    <property type="match status" value="1"/>
</dbReference>
<dbReference type="Proteomes" id="UP000315751">
    <property type="component" value="Unassembled WGS sequence"/>
</dbReference>
<dbReference type="RefSeq" id="WP_145730626.1">
    <property type="nucleotide sequence ID" value="NZ_VITR01000004.1"/>
</dbReference>
<evidence type="ECO:0000313" key="3">
    <source>
        <dbReference type="Proteomes" id="UP000315751"/>
    </source>
</evidence>